<dbReference type="PRINTS" id="PR00237">
    <property type="entry name" value="GPCRRHODOPSN"/>
</dbReference>
<reference evidence="12 13" key="1">
    <citation type="submission" date="2019-01" db="EMBL/GenBank/DDBJ databases">
        <authorList>
            <person name="Sayadi A."/>
        </authorList>
    </citation>
    <scope>NUCLEOTIDE SEQUENCE [LARGE SCALE GENOMIC DNA]</scope>
</reference>
<evidence type="ECO:0000313" key="13">
    <source>
        <dbReference type="Proteomes" id="UP000410492"/>
    </source>
</evidence>
<feature type="domain" description="G-protein coupled receptors family 1 profile" evidence="11">
    <location>
        <begin position="49"/>
        <end position="346"/>
    </location>
</feature>
<keyword evidence="3 9" id="KW-0812">Transmembrane</keyword>
<dbReference type="PANTHER" id="PTHR45695:SF15">
    <property type="entry name" value="OPSIN RH2"/>
    <property type="match status" value="1"/>
</dbReference>
<proteinExistence type="inferred from homology"/>
<evidence type="ECO:0000256" key="1">
    <source>
        <dbReference type="ARBA" id="ARBA00004141"/>
    </source>
</evidence>
<dbReference type="SUPFAM" id="SSF81321">
    <property type="entry name" value="Family A G protein-coupled receptor-like"/>
    <property type="match status" value="1"/>
</dbReference>
<dbReference type="PROSITE" id="PS50262">
    <property type="entry name" value="G_PROTEIN_RECEP_F1_2"/>
    <property type="match status" value="1"/>
</dbReference>
<comment type="subcellular location">
    <subcellularLocation>
        <location evidence="1">Membrane</location>
        <topology evidence="1">Multi-pass membrane protein</topology>
    </subcellularLocation>
</comment>
<feature type="transmembrane region" description="Helical" evidence="10">
    <location>
        <begin position="156"/>
        <end position="172"/>
    </location>
</feature>
<accession>A0A653C8C0</accession>
<evidence type="ECO:0000313" key="12">
    <source>
        <dbReference type="EMBL" id="VEN44105.1"/>
    </source>
</evidence>
<comment type="similarity">
    <text evidence="2 9">Belongs to the G-protein coupled receptor 1 family.</text>
</comment>
<keyword evidence="13" id="KW-1185">Reference proteome</keyword>
<dbReference type="EMBL" id="CAACVG010007190">
    <property type="protein sequence ID" value="VEN44105.1"/>
    <property type="molecule type" value="Genomic_DNA"/>
</dbReference>
<keyword evidence="8 9" id="KW-0807">Transducer</keyword>
<evidence type="ECO:0000256" key="10">
    <source>
        <dbReference type="SAM" id="Phobius"/>
    </source>
</evidence>
<dbReference type="OrthoDB" id="2132067at2759"/>
<dbReference type="InterPro" id="IPR017452">
    <property type="entry name" value="GPCR_Rhodpsn_7TM"/>
</dbReference>
<name>A0A653C8C0_CALMS</name>
<evidence type="ECO:0000259" key="11">
    <source>
        <dbReference type="PROSITE" id="PS50262"/>
    </source>
</evidence>
<dbReference type="Pfam" id="PF00001">
    <property type="entry name" value="7tm_1"/>
    <property type="match status" value="1"/>
</dbReference>
<gene>
    <name evidence="12" type="ORF">CALMAC_LOCUS7026</name>
</gene>
<protein>
    <recommendedName>
        <fullName evidence="11">G-protein coupled receptors family 1 profile domain-containing protein</fullName>
    </recommendedName>
</protein>
<dbReference type="Gene3D" id="1.20.1070.10">
    <property type="entry name" value="Rhodopsin 7-helix transmembrane proteins"/>
    <property type="match status" value="1"/>
</dbReference>
<dbReference type="CDD" id="cd15001">
    <property type="entry name" value="7tmA_GPRnna14-like"/>
    <property type="match status" value="1"/>
</dbReference>
<dbReference type="SMART" id="SM01381">
    <property type="entry name" value="7TM_GPCR_Srsx"/>
    <property type="match status" value="1"/>
</dbReference>
<feature type="transmembrane region" description="Helical" evidence="10">
    <location>
        <begin position="36"/>
        <end position="58"/>
    </location>
</feature>
<dbReference type="InterPro" id="IPR000611">
    <property type="entry name" value="NPY_rcpt"/>
</dbReference>
<feature type="transmembrane region" description="Helical" evidence="10">
    <location>
        <begin position="118"/>
        <end position="136"/>
    </location>
</feature>
<dbReference type="PROSITE" id="PS00237">
    <property type="entry name" value="G_PROTEIN_RECEP_F1_1"/>
    <property type="match status" value="1"/>
</dbReference>
<evidence type="ECO:0000256" key="2">
    <source>
        <dbReference type="ARBA" id="ARBA00010663"/>
    </source>
</evidence>
<keyword evidence="4 10" id="KW-1133">Transmembrane helix</keyword>
<sequence length="395" mass="45082">MNEDSSYYSYLGTDYDNNSTVDPHSIFNWYELAPTLTVYGITFVLGLTGNSLIIATTFKYRRMKNVTNVLLSSLAMSDLLLIVFCIPVKISMMVAKLFSYTWRMGGIVCKGVHYMQNLSAICSVLTLTAISLERYYAIVYPMKAKYTCTLSQAKKIVILIWILSVVLSLPTLEGQIHLPVGPTKEYRYCVKNWDNGNVWKFHELYLLFVVLVGPFCIITFSYVTICRKICKVMGKTLTLTNEQSLSRNYRSLPVDDKSATFNTCGEWSSTRKSTNQHHDTHVVQQVIFMLVIVVALFAICWTPLLVDNVLTAFGLLPHMRFGTLKYMSSAFHLLAYFNSCLNPVVYGFMSKSFRDNFLLQICFKSQSRESTFEKSLSLKRLSRMESQTRSTTIKS</sequence>
<evidence type="ECO:0000256" key="8">
    <source>
        <dbReference type="ARBA" id="ARBA00023224"/>
    </source>
</evidence>
<dbReference type="GO" id="GO:0005886">
    <property type="term" value="C:plasma membrane"/>
    <property type="evidence" value="ECO:0007669"/>
    <property type="project" value="TreeGrafter"/>
</dbReference>
<feature type="transmembrane region" description="Helical" evidence="10">
    <location>
        <begin position="204"/>
        <end position="225"/>
    </location>
</feature>
<evidence type="ECO:0000256" key="5">
    <source>
        <dbReference type="ARBA" id="ARBA00023040"/>
    </source>
</evidence>
<dbReference type="PANTHER" id="PTHR45695">
    <property type="entry name" value="LEUCOKININ RECEPTOR-RELATED"/>
    <property type="match status" value="1"/>
</dbReference>
<feature type="transmembrane region" description="Helical" evidence="10">
    <location>
        <begin position="326"/>
        <end position="349"/>
    </location>
</feature>
<keyword evidence="5 9" id="KW-0297">G-protein coupled receptor</keyword>
<evidence type="ECO:0000256" key="6">
    <source>
        <dbReference type="ARBA" id="ARBA00023136"/>
    </source>
</evidence>
<organism evidence="12 13">
    <name type="scientific">Callosobruchus maculatus</name>
    <name type="common">Southern cowpea weevil</name>
    <name type="synonym">Pulse bruchid</name>
    <dbReference type="NCBI Taxonomy" id="64391"/>
    <lineage>
        <taxon>Eukaryota</taxon>
        <taxon>Metazoa</taxon>
        <taxon>Ecdysozoa</taxon>
        <taxon>Arthropoda</taxon>
        <taxon>Hexapoda</taxon>
        <taxon>Insecta</taxon>
        <taxon>Pterygota</taxon>
        <taxon>Neoptera</taxon>
        <taxon>Endopterygota</taxon>
        <taxon>Coleoptera</taxon>
        <taxon>Polyphaga</taxon>
        <taxon>Cucujiformia</taxon>
        <taxon>Chrysomeloidea</taxon>
        <taxon>Chrysomelidae</taxon>
        <taxon>Bruchinae</taxon>
        <taxon>Bruchini</taxon>
        <taxon>Callosobruchus</taxon>
    </lineage>
</organism>
<dbReference type="Proteomes" id="UP000410492">
    <property type="component" value="Unassembled WGS sequence"/>
</dbReference>
<dbReference type="PRINTS" id="PR01012">
    <property type="entry name" value="NRPEPTIDEYR"/>
</dbReference>
<dbReference type="AlphaFoldDB" id="A0A653C8C0"/>
<dbReference type="GO" id="GO:0004983">
    <property type="term" value="F:neuropeptide Y receptor activity"/>
    <property type="evidence" value="ECO:0007669"/>
    <property type="project" value="InterPro"/>
</dbReference>
<evidence type="ECO:0000256" key="3">
    <source>
        <dbReference type="ARBA" id="ARBA00022692"/>
    </source>
</evidence>
<keyword evidence="6 10" id="KW-0472">Membrane</keyword>
<evidence type="ECO:0000256" key="9">
    <source>
        <dbReference type="RuleBase" id="RU000688"/>
    </source>
</evidence>
<keyword evidence="7 9" id="KW-0675">Receptor</keyword>
<evidence type="ECO:0000256" key="7">
    <source>
        <dbReference type="ARBA" id="ARBA00023170"/>
    </source>
</evidence>
<feature type="transmembrane region" description="Helical" evidence="10">
    <location>
        <begin position="286"/>
        <end position="306"/>
    </location>
</feature>
<dbReference type="InterPro" id="IPR000276">
    <property type="entry name" value="GPCR_Rhodpsn"/>
</dbReference>
<evidence type="ECO:0000256" key="4">
    <source>
        <dbReference type="ARBA" id="ARBA00022989"/>
    </source>
</evidence>